<feature type="binding site" evidence="4">
    <location>
        <position position="217"/>
    </location>
    <ligand>
        <name>Zn(2+)</name>
        <dbReference type="ChEBI" id="CHEBI:29105"/>
    </ligand>
</feature>
<feature type="binding site" evidence="4">
    <location>
        <position position="149"/>
    </location>
    <ligand>
        <name>substrate</name>
    </ligand>
</feature>
<feature type="binding site" evidence="4">
    <location>
        <position position="67"/>
    </location>
    <ligand>
        <name>Zn(2+)</name>
        <dbReference type="ChEBI" id="CHEBI:29105"/>
    </ligand>
</feature>
<comment type="similarity">
    <text evidence="4">Belongs to the metallo-dependent hydrolases superfamily. MTA/SAH deaminase family.</text>
</comment>
<keyword evidence="7" id="KW-1185">Reference proteome</keyword>
<accession>A0ABS2PDJ6</accession>
<evidence type="ECO:0000256" key="1">
    <source>
        <dbReference type="ARBA" id="ARBA00022723"/>
    </source>
</evidence>
<dbReference type="Gene3D" id="3.20.20.140">
    <property type="entry name" value="Metal-dependent hydrolases"/>
    <property type="match status" value="1"/>
</dbReference>
<keyword evidence="2 4" id="KW-0378">Hydrolase</keyword>
<dbReference type="SUPFAM" id="SSF51556">
    <property type="entry name" value="Metallo-dependent hydrolases"/>
    <property type="match status" value="1"/>
</dbReference>
<comment type="cofactor">
    <cofactor evidence="4">
        <name>Zn(2+)</name>
        <dbReference type="ChEBI" id="CHEBI:29105"/>
    </cofactor>
    <text evidence="4">Binds 1 zinc ion per subunit.</text>
</comment>
<dbReference type="EC" id="3.5.4.31" evidence="4"/>
<comment type="function">
    <text evidence="4">Catalyzes the deamination of 5-methylthioadenosine and S-adenosyl-L-homocysteine into 5-methylthioinosine and S-inosyl-L-homocysteine, respectively. Is also able to deaminate adenosine.</text>
</comment>
<dbReference type="Pfam" id="PF01979">
    <property type="entry name" value="Amidohydro_1"/>
    <property type="match status" value="1"/>
</dbReference>
<gene>
    <name evidence="4" type="primary">mtaD</name>
    <name evidence="6" type="ORF">JOD17_002592</name>
</gene>
<evidence type="ECO:0000256" key="4">
    <source>
        <dbReference type="HAMAP-Rule" id="MF_01281"/>
    </source>
</evidence>
<feature type="domain" description="Amidohydrolase-related" evidence="5">
    <location>
        <begin position="59"/>
        <end position="408"/>
    </location>
</feature>
<dbReference type="InterPro" id="IPR011059">
    <property type="entry name" value="Metal-dep_hydrolase_composite"/>
</dbReference>
<comment type="catalytic activity">
    <reaction evidence="4">
        <text>S-adenosyl-L-homocysteine + H2O + H(+) = S-inosyl-L-homocysteine + NH4(+)</text>
        <dbReference type="Rhea" id="RHEA:20716"/>
        <dbReference type="ChEBI" id="CHEBI:15377"/>
        <dbReference type="ChEBI" id="CHEBI:15378"/>
        <dbReference type="ChEBI" id="CHEBI:28938"/>
        <dbReference type="ChEBI" id="CHEBI:57856"/>
        <dbReference type="ChEBI" id="CHEBI:57985"/>
        <dbReference type="EC" id="3.5.4.28"/>
    </reaction>
</comment>
<comment type="catalytic activity">
    <reaction evidence="4">
        <text>S-methyl-5'-thioadenosine + H2O + H(+) = S-methyl-5'-thioinosine + NH4(+)</text>
        <dbReference type="Rhea" id="RHEA:25025"/>
        <dbReference type="ChEBI" id="CHEBI:15377"/>
        <dbReference type="ChEBI" id="CHEBI:15378"/>
        <dbReference type="ChEBI" id="CHEBI:17509"/>
        <dbReference type="ChEBI" id="CHEBI:28938"/>
        <dbReference type="ChEBI" id="CHEBI:48595"/>
        <dbReference type="EC" id="3.5.4.31"/>
    </reaction>
</comment>
<protein>
    <recommendedName>
        <fullName evidence="4">5-methylthioadenosine/S-adenosylhomocysteine deaminase</fullName>
        <shortName evidence="4">MTA/SAH deaminase</shortName>
        <ecNumber evidence="4">3.5.4.28</ecNumber>
        <ecNumber evidence="4">3.5.4.31</ecNumber>
    </recommendedName>
</protein>
<dbReference type="RefSeq" id="WP_204698182.1">
    <property type="nucleotide sequence ID" value="NZ_JAFBEC010000007.1"/>
</dbReference>
<feature type="binding site" evidence="4">
    <location>
        <position position="305"/>
    </location>
    <ligand>
        <name>Zn(2+)</name>
        <dbReference type="ChEBI" id="CHEBI:29105"/>
    </ligand>
</feature>
<feature type="binding site" evidence="4">
    <location>
        <position position="220"/>
    </location>
    <ligand>
        <name>substrate</name>
    </ligand>
</feature>
<dbReference type="InterPro" id="IPR023512">
    <property type="entry name" value="Deaminase_MtaD/DadD"/>
</dbReference>
<dbReference type="Proteomes" id="UP000741863">
    <property type="component" value="Unassembled WGS sequence"/>
</dbReference>
<dbReference type="CDD" id="cd01298">
    <property type="entry name" value="ATZ_TRZ_like"/>
    <property type="match status" value="1"/>
</dbReference>
<dbReference type="InterPro" id="IPR050287">
    <property type="entry name" value="MTA/SAH_deaminase"/>
</dbReference>
<evidence type="ECO:0000256" key="3">
    <source>
        <dbReference type="ARBA" id="ARBA00022833"/>
    </source>
</evidence>
<reference evidence="6 7" key="1">
    <citation type="submission" date="2021-01" db="EMBL/GenBank/DDBJ databases">
        <title>Genomic Encyclopedia of Type Strains, Phase IV (KMG-IV): sequencing the most valuable type-strain genomes for metagenomic binning, comparative biology and taxonomic classification.</title>
        <authorList>
            <person name="Goeker M."/>
        </authorList>
    </citation>
    <scope>NUCLEOTIDE SEQUENCE [LARGE SCALE GENOMIC DNA]</scope>
    <source>
        <strain evidence="6 7">DSM 25540</strain>
    </source>
</reference>
<organism evidence="6 7">
    <name type="scientific">Geomicrobium sediminis</name>
    <dbReference type="NCBI Taxonomy" id="1347788"/>
    <lineage>
        <taxon>Bacteria</taxon>
        <taxon>Bacillati</taxon>
        <taxon>Bacillota</taxon>
        <taxon>Bacilli</taxon>
        <taxon>Bacillales</taxon>
        <taxon>Geomicrobium</taxon>
    </lineage>
</organism>
<dbReference type="Gene3D" id="2.30.40.10">
    <property type="entry name" value="Urease, subunit C, domain 1"/>
    <property type="match status" value="1"/>
</dbReference>
<dbReference type="InterPro" id="IPR032466">
    <property type="entry name" value="Metal_Hydrolase"/>
</dbReference>
<evidence type="ECO:0000259" key="5">
    <source>
        <dbReference type="Pfam" id="PF01979"/>
    </source>
</evidence>
<keyword evidence="3 4" id="KW-0862">Zinc</keyword>
<dbReference type="GO" id="GO:0090614">
    <property type="term" value="F:5'-methylthioadenosine deaminase activity"/>
    <property type="evidence" value="ECO:0007669"/>
    <property type="project" value="UniProtKB-EC"/>
</dbReference>
<dbReference type="PANTHER" id="PTHR43794:SF11">
    <property type="entry name" value="AMIDOHYDROLASE-RELATED DOMAIN-CONTAINING PROTEIN"/>
    <property type="match status" value="1"/>
</dbReference>
<dbReference type="EMBL" id="JAFBEC010000007">
    <property type="protein sequence ID" value="MBM7633498.1"/>
    <property type="molecule type" value="Genomic_DNA"/>
</dbReference>
<feature type="binding site" evidence="4">
    <location>
        <position position="305"/>
    </location>
    <ligand>
        <name>substrate</name>
    </ligand>
</feature>
<name>A0ABS2PDJ6_9BACL</name>
<evidence type="ECO:0000313" key="7">
    <source>
        <dbReference type="Proteomes" id="UP000741863"/>
    </source>
</evidence>
<dbReference type="HAMAP" id="MF_01281">
    <property type="entry name" value="MTA_SAH_deamin"/>
    <property type="match status" value="1"/>
</dbReference>
<proteinExistence type="inferred from homology"/>
<feature type="binding site" evidence="4">
    <location>
        <position position="69"/>
    </location>
    <ligand>
        <name>Zn(2+)</name>
        <dbReference type="ChEBI" id="CHEBI:29105"/>
    </ligand>
</feature>
<comment type="caution">
    <text evidence="4">Lacks conserved residue(s) required for the propagation of feature annotation.</text>
</comment>
<keyword evidence="1 4" id="KW-0479">Metal-binding</keyword>
<feature type="binding site" evidence="4">
    <location>
        <position position="190"/>
    </location>
    <ligand>
        <name>substrate</name>
    </ligand>
</feature>
<dbReference type="PANTHER" id="PTHR43794">
    <property type="entry name" value="AMINOHYDROLASE SSNA-RELATED"/>
    <property type="match status" value="1"/>
</dbReference>
<evidence type="ECO:0000313" key="6">
    <source>
        <dbReference type="EMBL" id="MBM7633498.1"/>
    </source>
</evidence>
<dbReference type="GO" id="GO:0050270">
    <property type="term" value="F:S-adenosylhomocysteine deaminase activity"/>
    <property type="evidence" value="ECO:0007669"/>
    <property type="project" value="UniProtKB-EC"/>
</dbReference>
<dbReference type="InterPro" id="IPR006680">
    <property type="entry name" value="Amidohydro-rel"/>
</dbReference>
<dbReference type="EC" id="3.5.4.28" evidence="4"/>
<comment type="caution">
    <text evidence="6">The sequence shown here is derived from an EMBL/GenBank/DDBJ whole genome shotgun (WGS) entry which is preliminary data.</text>
</comment>
<dbReference type="SUPFAM" id="SSF51338">
    <property type="entry name" value="Composite domain of metallo-dependent hydrolases"/>
    <property type="match status" value="1"/>
</dbReference>
<feature type="binding site" evidence="4">
    <location>
        <position position="96"/>
    </location>
    <ligand>
        <name>substrate</name>
    </ligand>
</feature>
<evidence type="ECO:0000256" key="2">
    <source>
        <dbReference type="ARBA" id="ARBA00022801"/>
    </source>
</evidence>
<sequence>MQQRTIINNVAILDHERTITCGHIKISNGTITEVSDAPFVASSSHLEQDVVHNYEGKLLMPGLVNTHMHMPMSILRGVSDDLPLDRWLKEVIWPLEGKMTREMARAGIGLSLIESIRSGTTAFSDMYHLAREDAHELAVASGLKAQLTRGMITAFSNEQENEQKLQQASEFAKAMNDDSTGRLRGALFPHATYTNSLSFLYRVRDVAEREQLDVQIHIAETEKEVKEHVQQFGKRPVEHLLAEEIIGKGSLLVHSVHVTDDELEQMHEASVNVSHNPQSNLKLGSGIAPVEKMVDQGIVVSLGTDSAASNNTLDVFTEMRQAAMLHKGTSKRAEAITADDAFKMATVNGNKSIGFHKSGLIKEGYDADFILLDVSAPHLQPYRNRVGTVVYAANKNDVTDVYVNGQAVMQNRVIVTLDEEKLLFEANRAQQELLGIHV</sequence>